<feature type="transmembrane region" description="Helical" evidence="2">
    <location>
        <begin position="526"/>
        <end position="549"/>
    </location>
</feature>
<keyword evidence="2" id="KW-1133">Transmembrane helix</keyword>
<keyword evidence="5" id="KW-1185">Reference proteome</keyword>
<comment type="caution">
    <text evidence="4">The sequence shown here is derived from an EMBL/GenBank/DDBJ whole genome shotgun (WGS) entry which is preliminary data.</text>
</comment>
<dbReference type="EMBL" id="CAVMBE010000037">
    <property type="protein sequence ID" value="CAK4030554.1"/>
    <property type="molecule type" value="Genomic_DNA"/>
</dbReference>
<protein>
    <recommendedName>
        <fullName evidence="6">Mid2 domain-containing protein</fullName>
    </recommendedName>
</protein>
<keyword evidence="2" id="KW-0812">Transmembrane</keyword>
<proteinExistence type="predicted"/>
<feature type="region of interest" description="Disordered" evidence="1">
    <location>
        <begin position="450"/>
        <end position="469"/>
    </location>
</feature>
<reference evidence="4" key="1">
    <citation type="submission" date="2023-11" db="EMBL/GenBank/DDBJ databases">
        <authorList>
            <person name="Alioto T."/>
            <person name="Alioto T."/>
            <person name="Gomez Garrido J."/>
        </authorList>
    </citation>
    <scope>NUCLEOTIDE SEQUENCE</scope>
</reference>
<dbReference type="AlphaFoldDB" id="A0AAI8Z136"/>
<accession>A0AAI8Z136</accession>
<evidence type="ECO:0000256" key="3">
    <source>
        <dbReference type="SAM" id="SignalP"/>
    </source>
</evidence>
<feature type="signal peptide" evidence="3">
    <location>
        <begin position="1"/>
        <end position="21"/>
    </location>
</feature>
<keyword evidence="2" id="KW-0472">Membrane</keyword>
<evidence type="ECO:0000256" key="2">
    <source>
        <dbReference type="SAM" id="Phobius"/>
    </source>
</evidence>
<sequence>MSLKLLLVLFASSFLFSPSHGHPSYLDVQVLTRNAPEYTTEGTHAAIVEGLREAALHKRDREYKASQKIDMSWQDAVIFARSGEQNIDERDITQLLETAKVTVENDVNNTIHAVEDALEDFYHNCNISCEMHYFGDVVKALYDDGVQIEDLLPPNVNVSFEQNFTSPIPDTTVTFRFDDLDLYLELETILNASASYTLPLIAGAATNINLDGTLKPGAFFNVDLILEVDGSLDITSGLHIKVDDHVALDMQLFGHEASGIDFREGRFELLPVRVQSADATFRATLRLSATVALAAGVPEHLPNVTIGSHHLSDYQLAGGLLAGVSADVAVFETEIKASPEDPECQLKVIQDYSLVLGATAGAQATVGTATYGPHPTKTTAIYTTTLDSYCTTSAPIVTSAAVHRKRQHSDDDLSTTKLSITIVHTAIQCPLGATGQCPVALQTTLRSTESSTTSLVGPSSEIENSSRFPTPTPVSITAVPFGTNATTFPAMSGKPTMYTPTPTNIAGVASAIASKVHKHKVLAIELGVGIGLGVPLLAVLAGVVIWYVSHQSRDRYSHKLLTPTPSPSCCCLQRRKQTPAPTADVFWQSAPAMQQSTVYMPRKSP</sequence>
<evidence type="ECO:0000313" key="5">
    <source>
        <dbReference type="Proteomes" id="UP001296104"/>
    </source>
</evidence>
<feature type="chain" id="PRO_5042510282" description="Mid2 domain-containing protein" evidence="3">
    <location>
        <begin position="22"/>
        <end position="605"/>
    </location>
</feature>
<evidence type="ECO:0008006" key="6">
    <source>
        <dbReference type="Google" id="ProtNLM"/>
    </source>
</evidence>
<keyword evidence="3" id="KW-0732">Signal</keyword>
<evidence type="ECO:0000256" key="1">
    <source>
        <dbReference type="SAM" id="MobiDB-lite"/>
    </source>
</evidence>
<organism evidence="4 5">
    <name type="scientific">Lecanosticta acicola</name>
    <dbReference type="NCBI Taxonomy" id="111012"/>
    <lineage>
        <taxon>Eukaryota</taxon>
        <taxon>Fungi</taxon>
        <taxon>Dikarya</taxon>
        <taxon>Ascomycota</taxon>
        <taxon>Pezizomycotina</taxon>
        <taxon>Dothideomycetes</taxon>
        <taxon>Dothideomycetidae</taxon>
        <taxon>Mycosphaerellales</taxon>
        <taxon>Mycosphaerellaceae</taxon>
        <taxon>Lecanosticta</taxon>
    </lineage>
</organism>
<gene>
    <name evidence="4" type="ORF">LECACI_7A005712</name>
</gene>
<evidence type="ECO:0000313" key="4">
    <source>
        <dbReference type="EMBL" id="CAK4030554.1"/>
    </source>
</evidence>
<dbReference type="Proteomes" id="UP001296104">
    <property type="component" value="Unassembled WGS sequence"/>
</dbReference>
<name>A0AAI8Z136_9PEZI</name>